<evidence type="ECO:0000313" key="1">
    <source>
        <dbReference type="EMBL" id="CEM07737.1"/>
    </source>
</evidence>
<reference evidence="1" key="1">
    <citation type="submission" date="2014-11" db="EMBL/GenBank/DDBJ databases">
        <authorList>
            <person name="Otto D Thomas"/>
            <person name="Naeem Raeece"/>
        </authorList>
    </citation>
    <scope>NUCLEOTIDE SEQUENCE</scope>
</reference>
<gene>
    <name evidence="1" type="ORF">Cvel_15343</name>
</gene>
<organism evidence="1">
    <name type="scientific">Chromera velia CCMP2878</name>
    <dbReference type="NCBI Taxonomy" id="1169474"/>
    <lineage>
        <taxon>Eukaryota</taxon>
        <taxon>Sar</taxon>
        <taxon>Alveolata</taxon>
        <taxon>Colpodellida</taxon>
        <taxon>Chromeraceae</taxon>
        <taxon>Chromera</taxon>
    </lineage>
</organism>
<dbReference type="VEuPathDB" id="CryptoDB:Cvel_15343"/>
<protein>
    <submittedName>
        <fullName evidence="1">Uncharacterized protein</fullName>
    </submittedName>
</protein>
<name>A0A0G4F6J1_9ALVE</name>
<proteinExistence type="predicted"/>
<dbReference type="AlphaFoldDB" id="A0A0G4F6J1"/>
<dbReference type="EMBL" id="CDMZ01000143">
    <property type="protein sequence ID" value="CEM07737.1"/>
    <property type="molecule type" value="Genomic_DNA"/>
</dbReference>
<accession>A0A0G4F6J1</accession>
<sequence>MDEFGQLLTSFAKHVEKSKKHQKEAANKIASKTRERLLHETSQTVAALREKAKKQQETAACNVRTNIDKVNTSVRTIKELLSAYDQIFYEVDRLTEETNKELDSLLTQHSTEVHDIEQAMESETEVIKSAFMKKIDNAASSQEEKVRSCLLSLKKVTQLPLFLKWHQSCFHSSNPMLSQERFKEHMKVALNRLYREAEAF</sequence>